<dbReference type="PROSITE" id="PS51219">
    <property type="entry name" value="DPCK"/>
    <property type="match status" value="1"/>
</dbReference>
<evidence type="ECO:0000256" key="7">
    <source>
        <dbReference type="NCBIfam" id="TIGR00152"/>
    </source>
</evidence>
<evidence type="ECO:0000256" key="3">
    <source>
        <dbReference type="ARBA" id="ARBA00022741"/>
    </source>
</evidence>
<dbReference type="STRING" id="749222.Nitsa_0031"/>
<keyword evidence="9" id="KW-1185">Reference proteome</keyword>
<dbReference type="eggNOG" id="COG0237">
    <property type="taxonomic scope" value="Bacteria"/>
</dbReference>
<dbReference type="GO" id="GO:0015937">
    <property type="term" value="P:coenzyme A biosynthetic process"/>
    <property type="evidence" value="ECO:0007669"/>
    <property type="project" value="UniProtKB-UniRule"/>
</dbReference>
<keyword evidence="6 8" id="KW-0418">Kinase</keyword>
<comment type="pathway">
    <text evidence="6">Cofactor biosynthesis; coenzyme A biosynthesis; CoA from (R)-pantothenate: step 5/5.</text>
</comment>
<evidence type="ECO:0000256" key="4">
    <source>
        <dbReference type="ARBA" id="ARBA00022840"/>
    </source>
</evidence>
<dbReference type="PANTHER" id="PTHR10695:SF46">
    <property type="entry name" value="BIFUNCTIONAL COENZYME A SYNTHASE-RELATED"/>
    <property type="match status" value="1"/>
</dbReference>
<dbReference type="InterPro" id="IPR001977">
    <property type="entry name" value="Depp_CoAkinase"/>
</dbReference>
<reference evidence="8 9" key="1">
    <citation type="journal article" date="2011" name="Stand. Genomic Sci.">
        <title>Complete genome sequence of Nitratifractor salsuginis type strain (E9I37-1).</title>
        <authorList>
            <person name="Anderson I."/>
            <person name="Sikorski J."/>
            <person name="Zeytun A."/>
            <person name="Nolan M."/>
            <person name="Lapidus A."/>
            <person name="Lucas S."/>
            <person name="Hammon N."/>
            <person name="Deshpande S."/>
            <person name="Cheng J.F."/>
            <person name="Tapia R."/>
            <person name="Han C."/>
            <person name="Goodwin L."/>
            <person name="Pitluck S."/>
            <person name="Liolios K."/>
            <person name="Pagani I."/>
            <person name="Ivanova N."/>
            <person name="Huntemann M."/>
            <person name="Mavromatis K."/>
            <person name="Ovchinikova G."/>
            <person name="Pati A."/>
            <person name="Chen A."/>
            <person name="Palaniappan K."/>
            <person name="Land M."/>
            <person name="Hauser L."/>
            <person name="Brambilla E.M."/>
            <person name="Ngatchou-Djao O.D."/>
            <person name="Rohde M."/>
            <person name="Tindall B.J."/>
            <person name="Goker M."/>
            <person name="Detter J.C."/>
            <person name="Woyke T."/>
            <person name="Bristow J."/>
            <person name="Eisen J.A."/>
            <person name="Markowitz V."/>
            <person name="Hugenholtz P."/>
            <person name="Klenk H.P."/>
            <person name="Kyrpides N.C."/>
        </authorList>
    </citation>
    <scope>NUCLEOTIDE SEQUENCE [LARGE SCALE GENOMIC DNA]</scope>
    <source>
        <strain evidence="9">DSM 16511 / JCM 12458 / E9I37-1</strain>
    </source>
</reference>
<dbReference type="HAMAP" id="MF_00376">
    <property type="entry name" value="Dephospho_CoA_kinase"/>
    <property type="match status" value="1"/>
</dbReference>
<gene>
    <name evidence="6" type="primary">coaE</name>
    <name evidence="8" type="ordered locus">Nitsa_0031</name>
</gene>
<organism evidence="8 9">
    <name type="scientific">Nitratifractor salsuginis (strain DSM 16511 / JCM 12458 / E9I37-1)</name>
    <dbReference type="NCBI Taxonomy" id="749222"/>
    <lineage>
        <taxon>Bacteria</taxon>
        <taxon>Pseudomonadati</taxon>
        <taxon>Campylobacterota</taxon>
        <taxon>Epsilonproteobacteria</taxon>
        <taxon>Campylobacterales</taxon>
        <taxon>Sulfurovaceae</taxon>
        <taxon>Nitratifractor</taxon>
    </lineage>
</organism>
<dbReference type="CDD" id="cd02022">
    <property type="entry name" value="DPCK"/>
    <property type="match status" value="1"/>
</dbReference>
<evidence type="ECO:0000256" key="2">
    <source>
        <dbReference type="ARBA" id="ARBA00022679"/>
    </source>
</evidence>
<comment type="subcellular location">
    <subcellularLocation>
        <location evidence="6">Cytoplasm</location>
    </subcellularLocation>
</comment>
<dbReference type="Proteomes" id="UP000008633">
    <property type="component" value="Chromosome"/>
</dbReference>
<dbReference type="RefSeq" id="WP_013553002.1">
    <property type="nucleotide sequence ID" value="NC_014935.1"/>
</dbReference>
<keyword evidence="6" id="KW-0963">Cytoplasm</keyword>
<dbReference type="UniPathway" id="UPA00241">
    <property type="reaction ID" value="UER00356"/>
</dbReference>
<dbReference type="KEGG" id="nsa:Nitsa_0031"/>
<evidence type="ECO:0000256" key="5">
    <source>
        <dbReference type="ARBA" id="ARBA00022993"/>
    </source>
</evidence>
<dbReference type="Gene3D" id="3.40.50.300">
    <property type="entry name" value="P-loop containing nucleotide triphosphate hydrolases"/>
    <property type="match status" value="1"/>
</dbReference>
<dbReference type="EMBL" id="CP002452">
    <property type="protein sequence ID" value="ADV45305.1"/>
    <property type="molecule type" value="Genomic_DNA"/>
</dbReference>
<reference evidence="9" key="2">
    <citation type="submission" date="2011-01" db="EMBL/GenBank/DDBJ databases">
        <title>The complete genome of Nitratifractor salsuginis DSM 16511.</title>
        <authorList>
            <consortium name="US DOE Joint Genome Institute (JGI-PGF)"/>
            <person name="Lucas S."/>
            <person name="Copeland A."/>
            <person name="Lapidus A."/>
            <person name="Bruce D."/>
            <person name="Goodwin L."/>
            <person name="Pitluck S."/>
            <person name="Kyrpides N."/>
            <person name="Mavromatis K."/>
            <person name="Ivanova N."/>
            <person name="Mikhailova N."/>
            <person name="Zeytun A."/>
            <person name="Detter J.C."/>
            <person name="Tapia R."/>
            <person name="Han C."/>
            <person name="Land M."/>
            <person name="Hauser L."/>
            <person name="Markowitz V."/>
            <person name="Cheng J.-F."/>
            <person name="Hugenholtz P."/>
            <person name="Woyke T."/>
            <person name="Wu D."/>
            <person name="Tindall B."/>
            <person name="Schuetze A."/>
            <person name="Brambilla E."/>
            <person name="Klenk H.-P."/>
            <person name="Eisen J.A."/>
        </authorList>
    </citation>
    <scope>NUCLEOTIDE SEQUENCE [LARGE SCALE GENOMIC DNA]</scope>
    <source>
        <strain evidence="9">DSM 16511 / JCM 12458 / E9I37-1</strain>
    </source>
</reference>
<sequence>MAYEHAVILTGGIATGKSTATALLQLYGFRVIDADAIAHEMLDRHADEVVKRFGAEFLTEGGKIDRKALGAHIFAHPEERKALEAILHPPIREEILRRSEEQERLGKPYLIDIPLFFESGEYPIEKSVVVYTPKEIQLRRLMERDGFSEEEAKRRIDAQLDIEEKRKRATWVIDNSGDLKQLSRECERVKEGILKTFE</sequence>
<dbReference type="EC" id="2.7.1.24" evidence="6 7"/>
<name>E6WXY4_NITSE</name>
<dbReference type="GO" id="GO:0005524">
    <property type="term" value="F:ATP binding"/>
    <property type="evidence" value="ECO:0007669"/>
    <property type="project" value="UniProtKB-UniRule"/>
</dbReference>
<keyword evidence="3 6" id="KW-0547">Nucleotide-binding</keyword>
<dbReference type="OrthoDB" id="9812943at2"/>
<evidence type="ECO:0000256" key="6">
    <source>
        <dbReference type="HAMAP-Rule" id="MF_00376"/>
    </source>
</evidence>
<keyword evidence="5 6" id="KW-0173">Coenzyme A biosynthesis</keyword>
<feature type="binding site" evidence="6">
    <location>
        <begin position="14"/>
        <end position="19"/>
    </location>
    <ligand>
        <name>ATP</name>
        <dbReference type="ChEBI" id="CHEBI:30616"/>
    </ligand>
</feature>
<evidence type="ECO:0000313" key="8">
    <source>
        <dbReference type="EMBL" id="ADV45305.1"/>
    </source>
</evidence>
<dbReference type="Pfam" id="PF01121">
    <property type="entry name" value="CoaE"/>
    <property type="match status" value="1"/>
</dbReference>
<dbReference type="SUPFAM" id="SSF52540">
    <property type="entry name" value="P-loop containing nucleoside triphosphate hydrolases"/>
    <property type="match status" value="1"/>
</dbReference>
<dbReference type="GO" id="GO:0004140">
    <property type="term" value="F:dephospho-CoA kinase activity"/>
    <property type="evidence" value="ECO:0007669"/>
    <property type="project" value="UniProtKB-UniRule"/>
</dbReference>
<dbReference type="AlphaFoldDB" id="E6WXY4"/>
<dbReference type="InterPro" id="IPR027417">
    <property type="entry name" value="P-loop_NTPase"/>
</dbReference>
<comment type="similarity">
    <text evidence="1 6">Belongs to the CoaE family.</text>
</comment>
<accession>E6WXY4</accession>
<dbReference type="HOGENOM" id="CLU_057180_0_0_7"/>
<evidence type="ECO:0000313" key="9">
    <source>
        <dbReference type="Proteomes" id="UP000008633"/>
    </source>
</evidence>
<comment type="catalytic activity">
    <reaction evidence="6">
        <text>3'-dephospho-CoA + ATP = ADP + CoA + H(+)</text>
        <dbReference type="Rhea" id="RHEA:18245"/>
        <dbReference type="ChEBI" id="CHEBI:15378"/>
        <dbReference type="ChEBI" id="CHEBI:30616"/>
        <dbReference type="ChEBI" id="CHEBI:57287"/>
        <dbReference type="ChEBI" id="CHEBI:57328"/>
        <dbReference type="ChEBI" id="CHEBI:456216"/>
        <dbReference type="EC" id="2.7.1.24"/>
    </reaction>
</comment>
<protein>
    <recommendedName>
        <fullName evidence="6 7">Dephospho-CoA kinase</fullName>
        <ecNumber evidence="6 7">2.7.1.24</ecNumber>
    </recommendedName>
    <alternativeName>
        <fullName evidence="6">Dephosphocoenzyme A kinase</fullName>
    </alternativeName>
</protein>
<evidence type="ECO:0000256" key="1">
    <source>
        <dbReference type="ARBA" id="ARBA00009018"/>
    </source>
</evidence>
<dbReference type="PANTHER" id="PTHR10695">
    <property type="entry name" value="DEPHOSPHO-COA KINASE-RELATED"/>
    <property type="match status" value="1"/>
</dbReference>
<dbReference type="GO" id="GO:0005737">
    <property type="term" value="C:cytoplasm"/>
    <property type="evidence" value="ECO:0007669"/>
    <property type="project" value="UniProtKB-SubCell"/>
</dbReference>
<keyword evidence="2 6" id="KW-0808">Transferase</keyword>
<keyword evidence="4 6" id="KW-0067">ATP-binding</keyword>
<comment type="function">
    <text evidence="6">Catalyzes the phosphorylation of the 3'-hydroxyl group of dephosphocoenzyme A to form coenzyme A.</text>
</comment>
<dbReference type="NCBIfam" id="TIGR00152">
    <property type="entry name" value="dephospho-CoA kinase"/>
    <property type="match status" value="1"/>
</dbReference>
<proteinExistence type="inferred from homology"/>